<proteinExistence type="predicted"/>
<evidence type="ECO:0000313" key="4">
    <source>
        <dbReference type="Proteomes" id="UP000515512"/>
    </source>
</evidence>
<dbReference type="EMBL" id="CP059399">
    <property type="protein sequence ID" value="QLY32273.1"/>
    <property type="molecule type" value="Genomic_DNA"/>
</dbReference>
<reference evidence="3 4" key="1">
    <citation type="submission" date="2020-07" db="EMBL/GenBank/DDBJ databases">
        <authorList>
            <person name="Zhuang K."/>
            <person name="Ran Y."/>
        </authorList>
    </citation>
    <scope>NUCLEOTIDE SEQUENCE [LARGE SCALE GENOMIC DNA]</scope>
    <source>
        <strain evidence="3 4">WCH-YHL-001</strain>
    </source>
</reference>
<accession>A0A7D6VDA6</accession>
<gene>
    <name evidence="3" type="ORF">H0264_08420</name>
</gene>
<protein>
    <submittedName>
        <fullName evidence="3">DUF4189 domain-containing protein</fullName>
    </submittedName>
</protein>
<name>A0A7D6VDA6_9NOCA</name>
<feature type="domain" description="DUF4189" evidence="2">
    <location>
        <begin position="30"/>
        <end position="102"/>
    </location>
</feature>
<dbReference type="Pfam" id="PF13827">
    <property type="entry name" value="DUF4189"/>
    <property type="match status" value="1"/>
</dbReference>
<keyword evidence="1" id="KW-0732">Signal</keyword>
<dbReference type="InterPro" id="IPR025240">
    <property type="entry name" value="DUF4189"/>
</dbReference>
<evidence type="ECO:0000256" key="1">
    <source>
        <dbReference type="SAM" id="SignalP"/>
    </source>
</evidence>
<dbReference type="Proteomes" id="UP000515512">
    <property type="component" value="Chromosome"/>
</dbReference>
<organism evidence="3 4">
    <name type="scientific">Nocardia huaxiensis</name>
    <dbReference type="NCBI Taxonomy" id="2755382"/>
    <lineage>
        <taxon>Bacteria</taxon>
        <taxon>Bacillati</taxon>
        <taxon>Actinomycetota</taxon>
        <taxon>Actinomycetes</taxon>
        <taxon>Mycobacteriales</taxon>
        <taxon>Nocardiaceae</taxon>
        <taxon>Nocardia</taxon>
    </lineage>
</organism>
<dbReference type="RefSeq" id="WP_181583444.1">
    <property type="nucleotide sequence ID" value="NZ_CP059399.1"/>
</dbReference>
<dbReference type="KEGG" id="nhu:H0264_08420"/>
<keyword evidence="4" id="KW-1185">Reference proteome</keyword>
<feature type="chain" id="PRO_5027960326" evidence="1">
    <location>
        <begin position="27"/>
        <end position="117"/>
    </location>
</feature>
<evidence type="ECO:0000313" key="3">
    <source>
        <dbReference type="EMBL" id="QLY32273.1"/>
    </source>
</evidence>
<sequence>MHTRLAFAAATLAATALLLPAAPAQATTYWGAIATDGSRGAMGYAWNYTSQSSARTAALNQCGRSCKVLTTFTGCGAVSHSDSANRYTGGHGATRAAAEDASRWDWDSRVVRSVCNG</sequence>
<evidence type="ECO:0000259" key="2">
    <source>
        <dbReference type="Pfam" id="PF13827"/>
    </source>
</evidence>
<feature type="signal peptide" evidence="1">
    <location>
        <begin position="1"/>
        <end position="26"/>
    </location>
</feature>
<dbReference type="AlphaFoldDB" id="A0A7D6VDA6"/>